<protein>
    <submittedName>
        <fullName evidence="2">DSBA-like thioredoxin domain protein</fullName>
    </submittedName>
</protein>
<dbReference type="InterPro" id="IPR001853">
    <property type="entry name" value="DSBA-like_thioredoxin_dom"/>
</dbReference>
<dbReference type="PANTHER" id="PTHR13887">
    <property type="entry name" value="GLUTATHIONE S-TRANSFERASE KAPPA"/>
    <property type="match status" value="1"/>
</dbReference>
<reference evidence="3" key="1">
    <citation type="submission" date="2017-09" db="EMBL/GenBank/DDBJ databases">
        <title>Genome sequence of Nannocystis excedens DSM 71.</title>
        <authorList>
            <person name="Blom J."/>
        </authorList>
    </citation>
    <scope>NUCLEOTIDE SEQUENCE [LARGE SCALE GENOMIC DNA]</scope>
    <source>
        <strain evidence="3">type strain: E19</strain>
    </source>
</reference>
<evidence type="ECO:0000313" key="2">
    <source>
        <dbReference type="EMBL" id="SON55901.1"/>
    </source>
</evidence>
<dbReference type="PANTHER" id="PTHR13887:SF41">
    <property type="entry name" value="THIOREDOXIN SUPERFAMILY PROTEIN"/>
    <property type="match status" value="1"/>
</dbReference>
<dbReference type="CDD" id="cd03024">
    <property type="entry name" value="DsbA_FrnE"/>
    <property type="match status" value="1"/>
</dbReference>
<proteinExistence type="predicted"/>
<dbReference type="AlphaFoldDB" id="A0A2C9D832"/>
<sequence length="224" mass="24279">MAEAPNAAVLSVDVFMDVICPWCFVGKRNLDIAISLLPDLEIAVGWRAFQLDPTIPASGKNRRQYLTDKFSDPMRIDEMHARLTDVGGAIGIPFAFDRIEITPNTLDCHRVIRWASAAELGSEAVEALCTAFFCEGRDLTQADTLAEIAEAVGLDGDDVRDRLATDLDVEIVRAEVDYAGRIGITGVPCFVMAGKYAISGAQPPEMMADAFERVAAEVIGRAAE</sequence>
<dbReference type="KEGG" id="hdi:HDIA_2360"/>
<organism evidence="2 3">
    <name type="scientific">Hartmannibacter diazotrophicus</name>
    <dbReference type="NCBI Taxonomy" id="1482074"/>
    <lineage>
        <taxon>Bacteria</taxon>
        <taxon>Pseudomonadati</taxon>
        <taxon>Pseudomonadota</taxon>
        <taxon>Alphaproteobacteria</taxon>
        <taxon>Hyphomicrobiales</taxon>
        <taxon>Pleomorphomonadaceae</taxon>
        <taxon>Hartmannibacter</taxon>
    </lineage>
</organism>
<dbReference type="InterPro" id="IPR036249">
    <property type="entry name" value="Thioredoxin-like_sf"/>
</dbReference>
<feature type="domain" description="DSBA-like thioredoxin" evidence="1">
    <location>
        <begin position="12"/>
        <end position="211"/>
    </location>
</feature>
<name>A0A2C9D832_9HYPH</name>
<accession>A0A2C9D832</accession>
<dbReference type="Pfam" id="PF01323">
    <property type="entry name" value="DSBA"/>
    <property type="match status" value="1"/>
</dbReference>
<dbReference type="SUPFAM" id="SSF52833">
    <property type="entry name" value="Thioredoxin-like"/>
    <property type="match status" value="1"/>
</dbReference>
<keyword evidence="3" id="KW-1185">Reference proteome</keyword>
<dbReference type="GO" id="GO:0016491">
    <property type="term" value="F:oxidoreductase activity"/>
    <property type="evidence" value="ECO:0007669"/>
    <property type="project" value="InterPro"/>
</dbReference>
<dbReference type="OrthoDB" id="9799122at2"/>
<evidence type="ECO:0000259" key="1">
    <source>
        <dbReference type="Pfam" id="PF01323"/>
    </source>
</evidence>
<evidence type="ECO:0000313" key="3">
    <source>
        <dbReference type="Proteomes" id="UP000223606"/>
    </source>
</evidence>
<dbReference type="Gene3D" id="3.40.30.10">
    <property type="entry name" value="Glutaredoxin"/>
    <property type="match status" value="1"/>
</dbReference>
<dbReference type="Proteomes" id="UP000223606">
    <property type="component" value="Chromosome 1"/>
</dbReference>
<dbReference type="RefSeq" id="WP_099556348.1">
    <property type="nucleotide sequence ID" value="NZ_LT960614.1"/>
</dbReference>
<gene>
    <name evidence="2" type="ORF">HDIA_2360</name>
</gene>
<dbReference type="EMBL" id="LT960614">
    <property type="protein sequence ID" value="SON55901.1"/>
    <property type="molecule type" value="Genomic_DNA"/>
</dbReference>